<name>A0A918JDG9_9ALTE</name>
<comment type="caution">
    <text evidence="7">The sequence shown here is derived from an EMBL/GenBank/DDBJ whole genome shotgun (WGS) entry which is preliminary data.</text>
</comment>
<keyword evidence="3 5" id="KW-1133">Transmembrane helix</keyword>
<dbReference type="Gene3D" id="2.40.50.140">
    <property type="entry name" value="Nucleic acid-binding proteins"/>
    <property type="match status" value="1"/>
</dbReference>
<feature type="domain" description="NfeD-like C-terminal" evidence="6">
    <location>
        <begin position="95"/>
        <end position="146"/>
    </location>
</feature>
<keyword evidence="2 5" id="KW-0812">Transmembrane</keyword>
<feature type="transmembrane region" description="Helical" evidence="5">
    <location>
        <begin position="56"/>
        <end position="75"/>
    </location>
</feature>
<dbReference type="InterPro" id="IPR052165">
    <property type="entry name" value="Membrane_assoc_protease"/>
</dbReference>
<dbReference type="PANTHER" id="PTHR33507:SF3">
    <property type="entry name" value="INNER MEMBRANE PROTEIN YBBJ"/>
    <property type="match status" value="1"/>
</dbReference>
<evidence type="ECO:0000256" key="4">
    <source>
        <dbReference type="ARBA" id="ARBA00023136"/>
    </source>
</evidence>
<dbReference type="InterPro" id="IPR002810">
    <property type="entry name" value="NfeD-like_C"/>
</dbReference>
<feature type="transmembrane region" description="Helical" evidence="5">
    <location>
        <begin position="12"/>
        <end position="36"/>
    </location>
</feature>
<reference evidence="7" key="2">
    <citation type="submission" date="2020-09" db="EMBL/GenBank/DDBJ databases">
        <authorList>
            <person name="Sun Q."/>
            <person name="Kim S."/>
        </authorList>
    </citation>
    <scope>NUCLEOTIDE SEQUENCE</scope>
    <source>
        <strain evidence="7">KCTC 22164</strain>
    </source>
</reference>
<evidence type="ECO:0000256" key="1">
    <source>
        <dbReference type="ARBA" id="ARBA00004141"/>
    </source>
</evidence>
<dbReference type="InterPro" id="IPR012340">
    <property type="entry name" value="NA-bd_OB-fold"/>
</dbReference>
<dbReference type="AlphaFoldDB" id="A0A918JDG9"/>
<evidence type="ECO:0000256" key="2">
    <source>
        <dbReference type="ARBA" id="ARBA00022692"/>
    </source>
</evidence>
<accession>A0A918JDG9</accession>
<dbReference type="RefSeq" id="WP_189403519.1">
    <property type="nucleotide sequence ID" value="NZ_BMXP01000001.1"/>
</dbReference>
<keyword evidence="4 5" id="KW-0472">Membrane</keyword>
<dbReference type="Proteomes" id="UP000631300">
    <property type="component" value="Unassembled WGS sequence"/>
</dbReference>
<dbReference type="SUPFAM" id="SSF141322">
    <property type="entry name" value="NfeD domain-like"/>
    <property type="match status" value="1"/>
</dbReference>
<evidence type="ECO:0000259" key="6">
    <source>
        <dbReference type="Pfam" id="PF01957"/>
    </source>
</evidence>
<gene>
    <name evidence="7" type="ORF">GCM10007391_05220</name>
</gene>
<evidence type="ECO:0000313" key="7">
    <source>
        <dbReference type="EMBL" id="GGW75797.1"/>
    </source>
</evidence>
<sequence length="149" mass="16300">MDTMLNSLPHLLLGIGLVLLIIELLMGFSTVLLLTLGLSFLVTSGLMFAGELDHEWLRAVYSIAVVSVLLTIVLWRPIKKLQADREPNEVKSDWIGTTFDLESDVSPGQPGTARFSGVNWQVRANAPLAKGQQVKIVKVEVGTLYVDAV</sequence>
<reference evidence="7" key="1">
    <citation type="journal article" date="2014" name="Int. J. Syst. Evol. Microbiol.">
        <title>Complete genome sequence of Corynebacterium casei LMG S-19264T (=DSM 44701T), isolated from a smear-ripened cheese.</title>
        <authorList>
            <consortium name="US DOE Joint Genome Institute (JGI-PGF)"/>
            <person name="Walter F."/>
            <person name="Albersmeier A."/>
            <person name="Kalinowski J."/>
            <person name="Ruckert C."/>
        </authorList>
    </citation>
    <scope>NUCLEOTIDE SEQUENCE</scope>
    <source>
        <strain evidence="7">KCTC 22164</strain>
    </source>
</reference>
<comment type="subcellular location">
    <subcellularLocation>
        <location evidence="1">Membrane</location>
        <topology evidence="1">Multi-pass membrane protein</topology>
    </subcellularLocation>
</comment>
<keyword evidence="8" id="KW-1185">Reference proteome</keyword>
<dbReference type="Pfam" id="PF01957">
    <property type="entry name" value="NfeD"/>
    <property type="match status" value="1"/>
</dbReference>
<dbReference type="PANTHER" id="PTHR33507">
    <property type="entry name" value="INNER MEMBRANE PROTEIN YBBJ"/>
    <property type="match status" value="1"/>
</dbReference>
<organism evidence="7 8">
    <name type="scientific">Alteromonas halophila</name>
    <dbReference type="NCBI Taxonomy" id="516698"/>
    <lineage>
        <taxon>Bacteria</taxon>
        <taxon>Pseudomonadati</taxon>
        <taxon>Pseudomonadota</taxon>
        <taxon>Gammaproteobacteria</taxon>
        <taxon>Alteromonadales</taxon>
        <taxon>Alteromonadaceae</taxon>
        <taxon>Alteromonas/Salinimonas group</taxon>
        <taxon>Alteromonas</taxon>
    </lineage>
</organism>
<proteinExistence type="predicted"/>
<evidence type="ECO:0000256" key="5">
    <source>
        <dbReference type="SAM" id="Phobius"/>
    </source>
</evidence>
<dbReference type="GO" id="GO:0005886">
    <property type="term" value="C:plasma membrane"/>
    <property type="evidence" value="ECO:0007669"/>
    <property type="project" value="TreeGrafter"/>
</dbReference>
<dbReference type="EMBL" id="BMXP01000001">
    <property type="protein sequence ID" value="GGW75797.1"/>
    <property type="molecule type" value="Genomic_DNA"/>
</dbReference>
<protein>
    <recommendedName>
        <fullName evidence="6">NfeD-like C-terminal domain-containing protein</fullName>
    </recommendedName>
</protein>
<evidence type="ECO:0000313" key="8">
    <source>
        <dbReference type="Proteomes" id="UP000631300"/>
    </source>
</evidence>
<evidence type="ECO:0000256" key="3">
    <source>
        <dbReference type="ARBA" id="ARBA00022989"/>
    </source>
</evidence>